<gene>
    <name evidence="1" type="ORF">LCGC14_0515480</name>
</gene>
<comment type="caution">
    <text evidence="1">The sequence shown here is derived from an EMBL/GenBank/DDBJ whole genome shotgun (WGS) entry which is preliminary data.</text>
</comment>
<name>A0A0F9V871_9ZZZZ</name>
<sequence>MPRVERKVDISAPQEKIFKIIDEDRDYARWNIVVNEVTELGPGNYFFKTNVGDVTSTRIETNPPESLYATQEGSPMTSLGYILKPKGDVVEGTIWAEFDDAGQEKMLGIAGEMLLNSLKKYAEYLEAGGNPEDFNKKK</sequence>
<accession>A0A0F9V871</accession>
<dbReference type="SUPFAM" id="SSF55961">
    <property type="entry name" value="Bet v1-like"/>
    <property type="match status" value="1"/>
</dbReference>
<dbReference type="EMBL" id="LAZR01000636">
    <property type="protein sequence ID" value="KKN62053.1"/>
    <property type="molecule type" value="Genomic_DNA"/>
</dbReference>
<dbReference type="Gene3D" id="3.30.530.20">
    <property type="match status" value="1"/>
</dbReference>
<dbReference type="InterPro" id="IPR023393">
    <property type="entry name" value="START-like_dom_sf"/>
</dbReference>
<evidence type="ECO:0008006" key="2">
    <source>
        <dbReference type="Google" id="ProtNLM"/>
    </source>
</evidence>
<proteinExistence type="predicted"/>
<reference evidence="1" key="1">
    <citation type="journal article" date="2015" name="Nature">
        <title>Complex archaea that bridge the gap between prokaryotes and eukaryotes.</title>
        <authorList>
            <person name="Spang A."/>
            <person name="Saw J.H."/>
            <person name="Jorgensen S.L."/>
            <person name="Zaremba-Niedzwiedzka K."/>
            <person name="Martijn J."/>
            <person name="Lind A.E."/>
            <person name="van Eijk R."/>
            <person name="Schleper C."/>
            <person name="Guy L."/>
            <person name="Ettema T.J."/>
        </authorList>
    </citation>
    <scope>NUCLEOTIDE SEQUENCE</scope>
</reference>
<dbReference type="AlphaFoldDB" id="A0A0F9V871"/>
<dbReference type="CDD" id="cd07812">
    <property type="entry name" value="SRPBCC"/>
    <property type="match status" value="1"/>
</dbReference>
<evidence type="ECO:0000313" key="1">
    <source>
        <dbReference type="EMBL" id="KKN62053.1"/>
    </source>
</evidence>
<organism evidence="1">
    <name type="scientific">marine sediment metagenome</name>
    <dbReference type="NCBI Taxonomy" id="412755"/>
    <lineage>
        <taxon>unclassified sequences</taxon>
        <taxon>metagenomes</taxon>
        <taxon>ecological metagenomes</taxon>
    </lineage>
</organism>
<protein>
    <recommendedName>
        <fullName evidence="2">SRPBCC family protein</fullName>
    </recommendedName>
</protein>